<dbReference type="InterPro" id="IPR001714">
    <property type="entry name" value="Pept_M24_MAP"/>
</dbReference>
<keyword evidence="4" id="KW-0378">Hydrolase</keyword>
<dbReference type="Pfam" id="PF00557">
    <property type="entry name" value="Peptidase_M24"/>
    <property type="match status" value="1"/>
</dbReference>
<dbReference type="Gene3D" id="3.40.350.10">
    <property type="entry name" value="Creatinase/prolidase N-terminal domain"/>
    <property type="match status" value="1"/>
</dbReference>
<dbReference type="InterPro" id="IPR000994">
    <property type="entry name" value="Pept_M24"/>
</dbReference>
<name>A0A5B9DD35_9ARCH</name>
<dbReference type="GO" id="GO:0006508">
    <property type="term" value="P:proteolysis"/>
    <property type="evidence" value="ECO:0007669"/>
    <property type="project" value="TreeGrafter"/>
</dbReference>
<dbReference type="PANTHER" id="PTHR43226">
    <property type="entry name" value="XAA-PRO AMINOPEPTIDASE 3"/>
    <property type="match status" value="1"/>
</dbReference>
<dbReference type="SUPFAM" id="SSF53092">
    <property type="entry name" value="Creatinase/prolidase N-terminal domain"/>
    <property type="match status" value="1"/>
</dbReference>
<evidence type="ECO:0000256" key="2">
    <source>
        <dbReference type="ARBA" id="ARBA00008766"/>
    </source>
</evidence>
<dbReference type="GO" id="GO:0046872">
    <property type="term" value="F:metal ion binding"/>
    <property type="evidence" value="ECO:0007669"/>
    <property type="project" value="UniProtKB-KW"/>
</dbReference>
<dbReference type="GO" id="GO:0102009">
    <property type="term" value="F:proline dipeptidase activity"/>
    <property type="evidence" value="ECO:0007669"/>
    <property type="project" value="UniProtKB-EC"/>
</dbReference>
<dbReference type="EMBL" id="CP042905">
    <property type="protein sequence ID" value="QEE16941.1"/>
    <property type="molecule type" value="Genomic_DNA"/>
</dbReference>
<dbReference type="InterPro" id="IPR036005">
    <property type="entry name" value="Creatinase/aminopeptidase-like"/>
</dbReference>
<sequence length="426" mass="48279">MENQEITKNYKKRRMRLLEIMGEGLAFITTSYASPDVLLYDKNLQYLVGKIPNDAVLLMAPKGIVIDRFETHNGPKVGRGRKVQEVLFVRNLLEQEKIINGEGHSISNLQEEKGIEVVKSLKDLNAVLKSNLVNENILWVNVANSPNLNKPLTPNLIKINQIRDRFSWLQIKNCAPLIHNMRWVKEPIEIEYLRNAFQIHSEIFTKIMQALKPRENESLGKAIYDYEIGIRPPKKVRGDWQDRYVANIIVAAGKNSAIAHYMDNNQTIQDGDLILIDAGVEYNGYCSDISRTFPANGKFTVRQKEIYKIVLEAQKAAIAVMKPGKTEKDAHYAAYEVFKKYNLDKYGYGRCGHSVGLNIHDATGWGIEEHPFEPGVVVVIEPFIAIPDENIGIRIEDGVLITENGAEVLQGPVKEIEDIEALCKRD</sequence>
<feature type="domain" description="Peptidase M24" evidence="6">
    <location>
        <begin position="191"/>
        <end position="403"/>
    </location>
</feature>
<evidence type="ECO:0000259" key="6">
    <source>
        <dbReference type="Pfam" id="PF00557"/>
    </source>
</evidence>
<evidence type="ECO:0000256" key="5">
    <source>
        <dbReference type="ARBA" id="ARBA00023211"/>
    </source>
</evidence>
<dbReference type="RefSeq" id="WP_147663864.1">
    <property type="nucleotide sequence ID" value="NZ_CP042905.2"/>
</dbReference>
<gene>
    <name evidence="7" type="ORF">DSAG12_02772</name>
</gene>
<dbReference type="OrthoDB" id="1346at2157"/>
<protein>
    <submittedName>
        <fullName evidence="7">M24 family metallopeptidase</fullName>
    </submittedName>
</protein>
<evidence type="ECO:0000313" key="7">
    <source>
        <dbReference type="EMBL" id="QEE16941.1"/>
    </source>
</evidence>
<dbReference type="InterPro" id="IPR052433">
    <property type="entry name" value="X-Pro_dipept-like"/>
</dbReference>
<dbReference type="KEGG" id="psyt:DSAG12_02772"/>
<dbReference type="SUPFAM" id="SSF55920">
    <property type="entry name" value="Creatinase/aminopeptidase"/>
    <property type="match status" value="1"/>
</dbReference>
<dbReference type="PRINTS" id="PR00599">
    <property type="entry name" value="MAPEPTIDASE"/>
</dbReference>
<dbReference type="PANTHER" id="PTHR43226:SF4">
    <property type="entry name" value="XAA-PRO AMINOPEPTIDASE 3"/>
    <property type="match status" value="1"/>
</dbReference>
<dbReference type="AlphaFoldDB" id="A0A5B9DD35"/>
<evidence type="ECO:0000256" key="4">
    <source>
        <dbReference type="ARBA" id="ARBA00022801"/>
    </source>
</evidence>
<evidence type="ECO:0000256" key="3">
    <source>
        <dbReference type="ARBA" id="ARBA00022723"/>
    </source>
</evidence>
<evidence type="ECO:0000256" key="1">
    <source>
        <dbReference type="ARBA" id="ARBA00001936"/>
    </source>
</evidence>
<organism evidence="7 8">
    <name type="scientific">Promethearchaeum syntrophicum</name>
    <dbReference type="NCBI Taxonomy" id="2594042"/>
    <lineage>
        <taxon>Archaea</taxon>
        <taxon>Promethearchaeati</taxon>
        <taxon>Promethearchaeota</taxon>
        <taxon>Promethearchaeia</taxon>
        <taxon>Promethearchaeales</taxon>
        <taxon>Promethearchaeaceae</taxon>
        <taxon>Promethearchaeum</taxon>
    </lineage>
</organism>
<accession>A0A5B9DD35</accession>
<proteinExistence type="inferred from homology"/>
<dbReference type="Proteomes" id="UP000321408">
    <property type="component" value="Chromosome"/>
</dbReference>
<dbReference type="GeneID" id="41330751"/>
<dbReference type="InterPro" id="IPR029149">
    <property type="entry name" value="Creatin/AminoP/Spt16_N"/>
</dbReference>
<keyword evidence="5" id="KW-0464">Manganese</keyword>
<reference evidence="7 8" key="2">
    <citation type="journal article" date="2024" name="Int. J. Syst. Evol. Microbiol.">
        <title>Promethearchaeum syntrophicum gen. nov., sp. nov., an anaerobic, obligately syntrophic archaeon, the first isolate of the lineage 'Asgard' archaea, and proposal of the new archaeal phylum Promethearchaeota phyl. nov. and kingdom Promethearchaeati regn. nov.</title>
        <authorList>
            <person name="Imachi H."/>
            <person name="Nobu M.K."/>
            <person name="Kato S."/>
            <person name="Takaki Y."/>
            <person name="Miyazaki M."/>
            <person name="Miyata M."/>
            <person name="Ogawara M."/>
            <person name="Saito Y."/>
            <person name="Sakai S."/>
            <person name="Tahara Y.O."/>
            <person name="Takano Y."/>
            <person name="Tasumi E."/>
            <person name="Uematsu K."/>
            <person name="Yoshimura T."/>
            <person name="Itoh T."/>
            <person name="Ohkuma M."/>
            <person name="Takai K."/>
        </authorList>
    </citation>
    <scope>NUCLEOTIDE SEQUENCE [LARGE SCALE GENOMIC DNA]</scope>
    <source>
        <strain evidence="7 8">MK-D1</strain>
    </source>
</reference>
<keyword evidence="8" id="KW-1185">Reference proteome</keyword>
<evidence type="ECO:0000313" key="8">
    <source>
        <dbReference type="Proteomes" id="UP000321408"/>
    </source>
</evidence>
<dbReference type="Gene3D" id="3.90.230.10">
    <property type="entry name" value="Creatinase/methionine aminopeptidase superfamily"/>
    <property type="match status" value="1"/>
</dbReference>
<keyword evidence="3" id="KW-0479">Metal-binding</keyword>
<reference evidence="7 8" key="1">
    <citation type="journal article" date="2020" name="Nature">
        <title>Isolation of an archaeon at the prokaryote-eukaryote interface.</title>
        <authorList>
            <person name="Imachi H."/>
            <person name="Nobu M.K."/>
            <person name="Nakahara N."/>
            <person name="Morono Y."/>
            <person name="Ogawara M."/>
            <person name="Takaki Y."/>
            <person name="Takano Y."/>
            <person name="Uematsu K."/>
            <person name="Ikuta T."/>
            <person name="Ito M."/>
            <person name="Matsui Y."/>
            <person name="Miyazaki M."/>
            <person name="Murata K."/>
            <person name="Saito Y."/>
            <person name="Sakai S."/>
            <person name="Song C."/>
            <person name="Tasumi E."/>
            <person name="Yamanaka Y."/>
            <person name="Yamaguchi T."/>
            <person name="Kamagata Y."/>
            <person name="Tamaki H."/>
            <person name="Takai K."/>
        </authorList>
    </citation>
    <scope>NUCLEOTIDE SEQUENCE [LARGE SCALE GENOMIC DNA]</scope>
    <source>
        <strain evidence="7 8">MK-D1</strain>
    </source>
</reference>
<comment type="similarity">
    <text evidence="2">Belongs to the peptidase M24B family.</text>
</comment>
<comment type="cofactor">
    <cofactor evidence="1">
        <name>Mn(2+)</name>
        <dbReference type="ChEBI" id="CHEBI:29035"/>
    </cofactor>
</comment>